<accession>A0ACA9UQB9</accession>
<dbReference type="Proteomes" id="UP000836387">
    <property type="component" value="Unassembled WGS sequence"/>
</dbReference>
<name>A0ACA9UQB9_BIOOC</name>
<sequence length="143" mass="16605">MFYLSLPNSDQILWASERSGYNHLYMVDLEQGMIQHPITSGAWNFKSIEHIDEKTRTIWVATYGFNKDEDLITSIWSVPTLMMTPPVKLLLKAMARIHGIGLRIGATLLTLVESRLATKDLLYDVQRRESFNLWYIITWTREG</sequence>
<proteinExistence type="predicted"/>
<comment type="caution">
    <text evidence="1">The sequence shown here is derived from an EMBL/GenBank/DDBJ whole genome shotgun (WGS) entry which is preliminary data.</text>
</comment>
<gene>
    <name evidence="1" type="ORF">CRV2_00020152</name>
</gene>
<evidence type="ECO:0000313" key="1">
    <source>
        <dbReference type="EMBL" id="CAG9955649.1"/>
    </source>
</evidence>
<reference evidence="1" key="1">
    <citation type="submission" date="2020-04" db="EMBL/GenBank/DDBJ databases">
        <authorList>
            <person name="Broberg M."/>
        </authorList>
    </citation>
    <scope>NUCLEOTIDE SEQUENCE</scope>
</reference>
<protein>
    <submittedName>
        <fullName evidence="1">Uncharacterized protein</fullName>
    </submittedName>
</protein>
<keyword evidence="2" id="KW-1185">Reference proteome</keyword>
<dbReference type="EMBL" id="CADEHS020000602">
    <property type="protein sequence ID" value="CAG9955649.1"/>
    <property type="molecule type" value="Genomic_DNA"/>
</dbReference>
<reference evidence="1" key="2">
    <citation type="submission" date="2021-10" db="EMBL/GenBank/DDBJ databases">
        <authorList>
            <person name="Piombo E."/>
        </authorList>
    </citation>
    <scope>NUCLEOTIDE SEQUENCE</scope>
</reference>
<organism evidence="1 2">
    <name type="scientific">Clonostachys rosea f. rosea IK726</name>
    <dbReference type="NCBI Taxonomy" id="1349383"/>
    <lineage>
        <taxon>Eukaryota</taxon>
        <taxon>Fungi</taxon>
        <taxon>Dikarya</taxon>
        <taxon>Ascomycota</taxon>
        <taxon>Pezizomycotina</taxon>
        <taxon>Sordariomycetes</taxon>
        <taxon>Hypocreomycetidae</taxon>
        <taxon>Hypocreales</taxon>
        <taxon>Bionectriaceae</taxon>
        <taxon>Clonostachys</taxon>
    </lineage>
</organism>
<evidence type="ECO:0000313" key="2">
    <source>
        <dbReference type="Proteomes" id="UP000836387"/>
    </source>
</evidence>